<comment type="similarity">
    <text evidence="2 11">Belongs to the folylpolyglutamate synthase family.</text>
</comment>
<dbReference type="PROSITE" id="PS01011">
    <property type="entry name" value="FOLYLPOLYGLU_SYNT_1"/>
    <property type="match status" value="1"/>
</dbReference>
<dbReference type="Gene3D" id="3.40.1190.10">
    <property type="entry name" value="Mur-like, catalytic domain"/>
    <property type="match status" value="1"/>
</dbReference>
<keyword evidence="4 11" id="KW-0436">Ligase</keyword>
<dbReference type="GO" id="GO:0005524">
    <property type="term" value="F:ATP binding"/>
    <property type="evidence" value="ECO:0007669"/>
    <property type="project" value="UniProtKB-KW"/>
</dbReference>
<dbReference type="GO" id="GO:0005737">
    <property type="term" value="C:cytoplasm"/>
    <property type="evidence" value="ECO:0007669"/>
    <property type="project" value="TreeGrafter"/>
</dbReference>
<dbReference type="GO" id="GO:0004326">
    <property type="term" value="F:tetrahydrofolylpolyglutamate synthase activity"/>
    <property type="evidence" value="ECO:0007669"/>
    <property type="project" value="UniProtKB-EC"/>
</dbReference>
<dbReference type="GO" id="GO:0008841">
    <property type="term" value="F:dihydrofolate synthase activity"/>
    <property type="evidence" value="ECO:0007669"/>
    <property type="project" value="TreeGrafter"/>
</dbReference>
<evidence type="ECO:0000256" key="11">
    <source>
        <dbReference type="PIRNR" id="PIRNR001563"/>
    </source>
</evidence>
<evidence type="ECO:0000259" key="13">
    <source>
        <dbReference type="Pfam" id="PF08245"/>
    </source>
</evidence>
<accession>A0AB73T9E0</accession>
<dbReference type="InterPro" id="IPR001645">
    <property type="entry name" value="Folylpolyglutamate_synth"/>
</dbReference>
<dbReference type="PROSITE" id="PS01012">
    <property type="entry name" value="FOLYLPOLYGLU_SYNT_2"/>
    <property type="match status" value="1"/>
</dbReference>
<dbReference type="Proteomes" id="UP000245412">
    <property type="component" value="Unassembled WGS sequence"/>
</dbReference>
<comment type="cofactor">
    <cofactor evidence="1">
        <name>Mg(2+)</name>
        <dbReference type="ChEBI" id="CHEBI:18420"/>
    </cofactor>
</comment>
<evidence type="ECO:0000256" key="2">
    <source>
        <dbReference type="ARBA" id="ARBA00008276"/>
    </source>
</evidence>
<evidence type="ECO:0000256" key="6">
    <source>
        <dbReference type="ARBA" id="ARBA00022741"/>
    </source>
</evidence>
<dbReference type="EC" id="6.3.2.17" evidence="3"/>
<evidence type="ECO:0000256" key="4">
    <source>
        <dbReference type="ARBA" id="ARBA00022598"/>
    </source>
</evidence>
<feature type="domain" description="Mur ligase C-terminal" evidence="12">
    <location>
        <begin position="293"/>
        <end position="413"/>
    </location>
</feature>
<dbReference type="GO" id="GO:0046872">
    <property type="term" value="F:metal ion binding"/>
    <property type="evidence" value="ECO:0007669"/>
    <property type="project" value="UniProtKB-KW"/>
</dbReference>
<dbReference type="RefSeq" id="WP_109624175.1">
    <property type="nucleotide sequence ID" value="NZ_JANKBI010000001.1"/>
</dbReference>
<evidence type="ECO:0000256" key="8">
    <source>
        <dbReference type="ARBA" id="ARBA00022842"/>
    </source>
</evidence>
<dbReference type="InterPro" id="IPR004101">
    <property type="entry name" value="Mur_ligase_C"/>
</dbReference>
<dbReference type="Gene3D" id="3.90.190.20">
    <property type="entry name" value="Mur ligase, C-terminal domain"/>
    <property type="match status" value="1"/>
</dbReference>
<gene>
    <name evidence="14" type="ORF">C7383_10192</name>
</gene>
<dbReference type="SUPFAM" id="SSF53244">
    <property type="entry name" value="MurD-like peptide ligases, peptide-binding domain"/>
    <property type="match status" value="1"/>
</dbReference>
<evidence type="ECO:0000256" key="5">
    <source>
        <dbReference type="ARBA" id="ARBA00022723"/>
    </source>
</evidence>
<evidence type="ECO:0000256" key="7">
    <source>
        <dbReference type="ARBA" id="ARBA00022840"/>
    </source>
</evidence>
<dbReference type="Pfam" id="PF02875">
    <property type="entry name" value="Mur_ligase_C"/>
    <property type="match status" value="1"/>
</dbReference>
<protein>
    <recommendedName>
        <fullName evidence="3">tetrahydrofolate synthase</fullName>
        <ecNumber evidence="3">6.3.2.17</ecNumber>
    </recommendedName>
    <alternativeName>
        <fullName evidence="9">Tetrahydrofolylpolyglutamate synthase</fullName>
    </alternativeName>
</protein>
<sequence>MDYRQAREYMDEAAKYGSVLGLENIEALLEKLQNPQDRLKFIHISGTNGKGSVLAYLSTVMKEAGYKTGRYISPTLFSYRERIQVDEEYISREDFAGLAGRVKTAVEEMLAEGKAHPTAFEMETAISFLYFVQEKCDIVVLETGLGGLLDATNVVKTTVMEVITSVSMDHIGVLGNTLAEIAAQKAGIIKENTAVVSCEQEKDAMDVIERTAAEKGCRLYVASEREAADVVYGYEEQSFSYKEYHNVRIRLAGYYQIKNAILALEAVRRLKNIGWKLTDEAVRGGFEKARWKGRFTLISREPVFIIDGAHNRDGAGQLKQSLELYFKGRRMIFIMGVFKDKEYDVIARMLAPMADKIFTVQTPDNPRALPAGELALAVSKYNNSVEAAPDIKDAVRKSIALAGGEDVIVAFGSLSFLKDIAEAVEQK</sequence>
<dbReference type="NCBIfam" id="TIGR01499">
    <property type="entry name" value="folC"/>
    <property type="match status" value="1"/>
</dbReference>
<dbReference type="InterPro" id="IPR018109">
    <property type="entry name" value="Folylpolyglutamate_synth_CS"/>
</dbReference>
<comment type="catalytic activity">
    <reaction evidence="10">
        <text>(6S)-5,6,7,8-tetrahydrofolyl-(gamma-L-Glu)(n) + L-glutamate + ATP = (6S)-5,6,7,8-tetrahydrofolyl-(gamma-L-Glu)(n+1) + ADP + phosphate + H(+)</text>
        <dbReference type="Rhea" id="RHEA:10580"/>
        <dbReference type="Rhea" id="RHEA-COMP:14738"/>
        <dbReference type="Rhea" id="RHEA-COMP:14740"/>
        <dbReference type="ChEBI" id="CHEBI:15378"/>
        <dbReference type="ChEBI" id="CHEBI:29985"/>
        <dbReference type="ChEBI" id="CHEBI:30616"/>
        <dbReference type="ChEBI" id="CHEBI:43474"/>
        <dbReference type="ChEBI" id="CHEBI:141005"/>
        <dbReference type="ChEBI" id="CHEBI:456216"/>
        <dbReference type="EC" id="6.3.2.17"/>
    </reaction>
</comment>
<evidence type="ECO:0000259" key="12">
    <source>
        <dbReference type="Pfam" id="PF02875"/>
    </source>
</evidence>
<evidence type="ECO:0000256" key="10">
    <source>
        <dbReference type="ARBA" id="ARBA00047493"/>
    </source>
</evidence>
<evidence type="ECO:0000313" key="15">
    <source>
        <dbReference type="Proteomes" id="UP000245412"/>
    </source>
</evidence>
<comment type="caution">
    <text evidence="14">The sequence shown here is derived from an EMBL/GenBank/DDBJ whole genome shotgun (WGS) entry which is preliminary data.</text>
</comment>
<name>A0AB73T9E0_9FIRM</name>
<dbReference type="FunFam" id="3.40.1190.10:FF:000011">
    <property type="entry name" value="Folylpolyglutamate synthase/dihydrofolate synthase"/>
    <property type="match status" value="1"/>
</dbReference>
<dbReference type="PIRSF" id="PIRSF001563">
    <property type="entry name" value="Folylpolyglu_synth"/>
    <property type="match status" value="1"/>
</dbReference>
<keyword evidence="7 11" id="KW-0067">ATP-binding</keyword>
<keyword evidence="15" id="KW-1185">Reference proteome</keyword>
<evidence type="ECO:0000256" key="3">
    <source>
        <dbReference type="ARBA" id="ARBA00013025"/>
    </source>
</evidence>
<feature type="domain" description="Mur ligase central" evidence="13">
    <location>
        <begin position="44"/>
        <end position="266"/>
    </location>
</feature>
<reference evidence="14 15" key="1">
    <citation type="submission" date="2018-05" db="EMBL/GenBank/DDBJ databases">
        <authorList>
            <person name="Goeker M."/>
            <person name="Huntemann M."/>
            <person name="Clum A."/>
            <person name="Pillay M."/>
            <person name="Palaniappan K."/>
            <person name="Varghese N."/>
            <person name="Mikhailova N."/>
            <person name="Stamatis D."/>
            <person name="Reddy T."/>
            <person name="Daum C."/>
            <person name="Shapiro N."/>
            <person name="Ivanova N."/>
            <person name="Kyrpides N."/>
            <person name="Woyke T."/>
        </authorList>
    </citation>
    <scope>NUCLEOTIDE SEQUENCE [LARGE SCALE GENOMIC DNA]</scope>
    <source>
        <strain evidence="14 15">DSM 26524</strain>
    </source>
</reference>
<keyword evidence="6 11" id="KW-0547">Nucleotide-binding</keyword>
<dbReference type="PANTHER" id="PTHR11136">
    <property type="entry name" value="FOLYLPOLYGLUTAMATE SYNTHASE-RELATED"/>
    <property type="match status" value="1"/>
</dbReference>
<keyword evidence="5" id="KW-0479">Metal-binding</keyword>
<evidence type="ECO:0000256" key="1">
    <source>
        <dbReference type="ARBA" id="ARBA00001946"/>
    </source>
</evidence>
<proteinExistence type="inferred from homology"/>
<dbReference type="Pfam" id="PF08245">
    <property type="entry name" value="Mur_ligase_M"/>
    <property type="match status" value="1"/>
</dbReference>
<dbReference type="InterPro" id="IPR036615">
    <property type="entry name" value="Mur_ligase_C_dom_sf"/>
</dbReference>
<organism evidence="14 15">
    <name type="scientific">Murimonas intestini</name>
    <dbReference type="NCBI Taxonomy" id="1337051"/>
    <lineage>
        <taxon>Bacteria</taxon>
        <taxon>Bacillati</taxon>
        <taxon>Bacillota</taxon>
        <taxon>Clostridia</taxon>
        <taxon>Lachnospirales</taxon>
        <taxon>Lachnospiraceae</taxon>
        <taxon>Murimonas</taxon>
    </lineage>
</organism>
<keyword evidence="8" id="KW-0460">Magnesium</keyword>
<evidence type="ECO:0000313" key="14">
    <source>
        <dbReference type="EMBL" id="PWJ78724.1"/>
    </source>
</evidence>
<evidence type="ECO:0000256" key="9">
    <source>
        <dbReference type="ARBA" id="ARBA00030592"/>
    </source>
</evidence>
<dbReference type="InterPro" id="IPR036565">
    <property type="entry name" value="Mur-like_cat_sf"/>
</dbReference>
<dbReference type="AlphaFoldDB" id="A0AB73T9E0"/>
<dbReference type="PANTHER" id="PTHR11136:SF0">
    <property type="entry name" value="DIHYDROFOLATE SYNTHETASE-RELATED"/>
    <property type="match status" value="1"/>
</dbReference>
<dbReference type="SUPFAM" id="SSF53623">
    <property type="entry name" value="MurD-like peptide ligases, catalytic domain"/>
    <property type="match status" value="1"/>
</dbReference>
<dbReference type="InterPro" id="IPR013221">
    <property type="entry name" value="Mur_ligase_cen"/>
</dbReference>
<dbReference type="EMBL" id="QGGY01000001">
    <property type="protein sequence ID" value="PWJ78724.1"/>
    <property type="molecule type" value="Genomic_DNA"/>
</dbReference>